<evidence type="ECO:0000313" key="1">
    <source>
        <dbReference type="EMBL" id="PFG36994.1"/>
    </source>
</evidence>
<accession>A0A2A9EDK2</accession>
<protein>
    <submittedName>
        <fullName evidence="1">Uncharacterized protein</fullName>
    </submittedName>
</protein>
<dbReference type="AlphaFoldDB" id="A0A2A9EDK2"/>
<comment type="caution">
    <text evidence="1">The sequence shown here is derived from an EMBL/GenBank/DDBJ whole genome shotgun (WGS) entry which is preliminary data.</text>
</comment>
<dbReference type="RefSeq" id="WP_098458107.1">
    <property type="nucleotide sequence ID" value="NZ_PDJH01000001.1"/>
</dbReference>
<name>A0A2A9EDK2_9MICO</name>
<evidence type="ECO:0000313" key="2">
    <source>
        <dbReference type="Proteomes" id="UP000221394"/>
    </source>
</evidence>
<keyword evidence="2" id="KW-1185">Reference proteome</keyword>
<sequence>MPSYRVTLLIGDMRVGRSPEDVLPAAVDAARELTTAESWDLAIRHGMPRITVRYIADDDAEAFRVAELVRARTNLVAQARGTTVTRRYGGRFYPVDPPRDTY</sequence>
<reference evidence="1 2" key="1">
    <citation type="submission" date="2017-10" db="EMBL/GenBank/DDBJ databases">
        <title>Sequencing the genomes of 1000 actinobacteria strains.</title>
        <authorList>
            <person name="Klenk H.-P."/>
        </authorList>
    </citation>
    <scope>NUCLEOTIDE SEQUENCE [LARGE SCALE GENOMIC DNA]</scope>
    <source>
        <strain evidence="1 2">DSM 21574</strain>
    </source>
</reference>
<dbReference type="OrthoDB" id="3256527at2"/>
<dbReference type="EMBL" id="PDJH01000001">
    <property type="protein sequence ID" value="PFG36994.1"/>
    <property type="molecule type" value="Genomic_DNA"/>
</dbReference>
<organism evidence="1 2">
    <name type="scientific">Flavimobilis soli</name>
    <dbReference type="NCBI Taxonomy" id="442709"/>
    <lineage>
        <taxon>Bacteria</taxon>
        <taxon>Bacillati</taxon>
        <taxon>Actinomycetota</taxon>
        <taxon>Actinomycetes</taxon>
        <taxon>Micrococcales</taxon>
        <taxon>Jonesiaceae</taxon>
        <taxon>Flavimobilis</taxon>
    </lineage>
</organism>
<proteinExistence type="predicted"/>
<gene>
    <name evidence="1" type="ORF">ATL41_1738</name>
</gene>
<dbReference type="Proteomes" id="UP000221394">
    <property type="component" value="Unassembled WGS sequence"/>
</dbReference>